<keyword evidence="6 7" id="KW-0349">Heme</keyword>
<dbReference type="GO" id="GO:0016705">
    <property type="term" value="F:oxidoreductase activity, acting on paired donors, with incorporation or reduction of molecular oxygen"/>
    <property type="evidence" value="ECO:0007669"/>
    <property type="project" value="InterPro"/>
</dbReference>
<evidence type="ECO:0000256" key="4">
    <source>
        <dbReference type="ARBA" id="ARBA00023004"/>
    </source>
</evidence>
<organism evidence="8 9">
    <name type="scientific">Botrytis porri</name>
    <dbReference type="NCBI Taxonomy" id="87229"/>
    <lineage>
        <taxon>Eukaryota</taxon>
        <taxon>Fungi</taxon>
        <taxon>Dikarya</taxon>
        <taxon>Ascomycota</taxon>
        <taxon>Pezizomycotina</taxon>
        <taxon>Leotiomycetes</taxon>
        <taxon>Helotiales</taxon>
        <taxon>Sclerotiniaceae</taxon>
        <taxon>Botrytis</taxon>
    </lineage>
</organism>
<dbReference type="PANTHER" id="PTHR24305:SF166">
    <property type="entry name" value="CYTOCHROME P450 12A4, MITOCHONDRIAL-RELATED"/>
    <property type="match status" value="1"/>
</dbReference>
<dbReference type="PROSITE" id="PS00086">
    <property type="entry name" value="CYTOCHROME_P450"/>
    <property type="match status" value="1"/>
</dbReference>
<proteinExistence type="inferred from homology"/>
<evidence type="ECO:0000256" key="2">
    <source>
        <dbReference type="ARBA" id="ARBA00010617"/>
    </source>
</evidence>
<dbReference type="AlphaFoldDB" id="A0A4Z1KLG9"/>
<evidence type="ECO:0000256" key="3">
    <source>
        <dbReference type="ARBA" id="ARBA00022723"/>
    </source>
</evidence>
<keyword evidence="7" id="KW-0503">Monooxygenase</keyword>
<keyword evidence="3 6" id="KW-0479">Metal-binding</keyword>
<sequence>MDDNHHEILSLRSLNLIFARFNAVLFKNTLPQYTKILRKNDNDLILTPGLSLPLKARLSLGTFAITARITHSPTHKIDRTMPPQIFLPSRGTFSINSSPGDDVSALLEAAIGLYLQWYSCQNPSCINHITACGKAYRGHAWQKIANLLEKFEMMSDMQNLIGSQVRLRRHEEFVRELSYWDRPRLLVSLGLIRELGLVAWTVEDFVYAAEEERRKRVTSKSEERSEEFDSGVIDIDAQRKHNKTHAPFSRGTRICLGMNLAWAEMYLLLAALVQRFDFQFEGATSKDFECESDQFIIGTSGKGVLNAVVASCR</sequence>
<evidence type="ECO:0008006" key="10">
    <source>
        <dbReference type="Google" id="ProtNLM"/>
    </source>
</evidence>
<keyword evidence="9" id="KW-1185">Reference proteome</keyword>
<evidence type="ECO:0000256" key="6">
    <source>
        <dbReference type="PIRSR" id="PIRSR602401-1"/>
    </source>
</evidence>
<keyword evidence="5" id="KW-0843">Virulence</keyword>
<dbReference type="InterPro" id="IPR001128">
    <property type="entry name" value="Cyt_P450"/>
</dbReference>
<dbReference type="GO" id="GO:0020037">
    <property type="term" value="F:heme binding"/>
    <property type="evidence" value="ECO:0007669"/>
    <property type="project" value="InterPro"/>
</dbReference>
<dbReference type="PRINTS" id="PR00463">
    <property type="entry name" value="EP450I"/>
</dbReference>
<gene>
    <name evidence="8" type="ORF">BPOR_0326g00090</name>
</gene>
<reference evidence="8 9" key="1">
    <citation type="submission" date="2017-12" db="EMBL/GenBank/DDBJ databases">
        <title>Comparative genomics of Botrytis spp.</title>
        <authorList>
            <person name="Valero-Jimenez C.A."/>
            <person name="Tapia P."/>
            <person name="Veloso J."/>
            <person name="Silva-Moreno E."/>
            <person name="Staats M."/>
            <person name="Valdes J.H."/>
            <person name="Van Kan J.A.L."/>
        </authorList>
    </citation>
    <scope>NUCLEOTIDE SEQUENCE [LARGE SCALE GENOMIC DNA]</scope>
    <source>
        <strain evidence="8 9">MUCL3349</strain>
    </source>
</reference>
<dbReference type="GO" id="GO:0005506">
    <property type="term" value="F:iron ion binding"/>
    <property type="evidence" value="ECO:0007669"/>
    <property type="project" value="InterPro"/>
</dbReference>
<evidence type="ECO:0000313" key="9">
    <source>
        <dbReference type="Proteomes" id="UP000297280"/>
    </source>
</evidence>
<dbReference type="InterPro" id="IPR002401">
    <property type="entry name" value="Cyt_P450_E_grp-I"/>
</dbReference>
<comment type="caution">
    <text evidence="8">The sequence shown here is derived from an EMBL/GenBank/DDBJ whole genome shotgun (WGS) entry which is preliminary data.</text>
</comment>
<evidence type="ECO:0000256" key="1">
    <source>
        <dbReference type="ARBA" id="ARBA00001971"/>
    </source>
</evidence>
<keyword evidence="7" id="KW-0560">Oxidoreductase</keyword>
<dbReference type="InterPro" id="IPR017972">
    <property type="entry name" value="Cyt_P450_CS"/>
</dbReference>
<keyword evidence="4 6" id="KW-0408">Iron</keyword>
<comment type="cofactor">
    <cofactor evidence="1 6">
        <name>heme</name>
        <dbReference type="ChEBI" id="CHEBI:30413"/>
    </cofactor>
</comment>
<feature type="binding site" description="axial binding residue" evidence="6">
    <location>
        <position position="255"/>
    </location>
    <ligand>
        <name>heme</name>
        <dbReference type="ChEBI" id="CHEBI:30413"/>
    </ligand>
    <ligandPart>
        <name>Fe</name>
        <dbReference type="ChEBI" id="CHEBI:18248"/>
    </ligandPart>
</feature>
<dbReference type="EMBL" id="PQXO01000325">
    <property type="protein sequence ID" value="TGO86186.1"/>
    <property type="molecule type" value="Genomic_DNA"/>
</dbReference>
<evidence type="ECO:0000256" key="5">
    <source>
        <dbReference type="ARBA" id="ARBA00023026"/>
    </source>
</evidence>
<protein>
    <recommendedName>
        <fullName evidence="10">Cytochrome P450</fullName>
    </recommendedName>
</protein>
<dbReference type="GO" id="GO:0004497">
    <property type="term" value="F:monooxygenase activity"/>
    <property type="evidence" value="ECO:0007669"/>
    <property type="project" value="UniProtKB-KW"/>
</dbReference>
<evidence type="ECO:0000313" key="8">
    <source>
        <dbReference type="EMBL" id="TGO86186.1"/>
    </source>
</evidence>
<dbReference type="Proteomes" id="UP000297280">
    <property type="component" value="Unassembled WGS sequence"/>
</dbReference>
<dbReference type="InterPro" id="IPR036396">
    <property type="entry name" value="Cyt_P450_sf"/>
</dbReference>
<accession>A0A4Z1KLG9</accession>
<evidence type="ECO:0000256" key="7">
    <source>
        <dbReference type="RuleBase" id="RU000461"/>
    </source>
</evidence>
<comment type="similarity">
    <text evidence="2 7">Belongs to the cytochrome P450 family.</text>
</comment>
<dbReference type="SUPFAM" id="SSF48264">
    <property type="entry name" value="Cytochrome P450"/>
    <property type="match status" value="1"/>
</dbReference>
<dbReference type="STRING" id="87229.A0A4Z1KLG9"/>
<dbReference type="Pfam" id="PF00067">
    <property type="entry name" value="p450"/>
    <property type="match status" value="1"/>
</dbReference>
<dbReference type="Gene3D" id="1.10.630.10">
    <property type="entry name" value="Cytochrome P450"/>
    <property type="match status" value="1"/>
</dbReference>
<name>A0A4Z1KLG9_9HELO</name>
<dbReference type="InterPro" id="IPR050121">
    <property type="entry name" value="Cytochrome_P450_monoxygenase"/>
</dbReference>
<dbReference type="OrthoDB" id="3542674at2759"/>
<dbReference type="PANTHER" id="PTHR24305">
    <property type="entry name" value="CYTOCHROME P450"/>
    <property type="match status" value="1"/>
</dbReference>